<name>A0ABS2P6D6_9BACL</name>
<dbReference type="Gene3D" id="1.10.10.10">
    <property type="entry name" value="Winged helix-like DNA-binding domain superfamily/Winged helix DNA-binding domain"/>
    <property type="match status" value="1"/>
</dbReference>
<dbReference type="RefSeq" id="WP_042416701.1">
    <property type="nucleotide sequence ID" value="NZ_JAFBEC010000001.1"/>
</dbReference>
<keyword evidence="3" id="KW-1185">Reference proteome</keyword>
<comment type="caution">
    <text evidence="2">The sequence shown here is derived from an EMBL/GenBank/DDBJ whole genome shotgun (WGS) entry which is preliminary data.</text>
</comment>
<dbReference type="EMBL" id="JAFBEC010000001">
    <property type="protein sequence ID" value="MBM7630967.1"/>
    <property type="molecule type" value="Genomic_DNA"/>
</dbReference>
<dbReference type="SUPFAM" id="SSF46785">
    <property type="entry name" value="Winged helix' DNA-binding domain"/>
    <property type="match status" value="1"/>
</dbReference>
<dbReference type="Proteomes" id="UP000741863">
    <property type="component" value="Unassembled WGS sequence"/>
</dbReference>
<evidence type="ECO:0000259" key="1">
    <source>
        <dbReference type="Pfam" id="PF03551"/>
    </source>
</evidence>
<dbReference type="InterPro" id="IPR036388">
    <property type="entry name" value="WH-like_DNA-bd_sf"/>
</dbReference>
<proteinExistence type="predicted"/>
<keyword evidence="2" id="KW-0238">DNA-binding</keyword>
<dbReference type="Pfam" id="PF03551">
    <property type="entry name" value="PadR"/>
    <property type="match status" value="1"/>
</dbReference>
<protein>
    <submittedName>
        <fullName evidence="2">DNA-binding PadR family transcriptional regulator</fullName>
    </submittedName>
</protein>
<evidence type="ECO:0000313" key="2">
    <source>
        <dbReference type="EMBL" id="MBM7630967.1"/>
    </source>
</evidence>
<evidence type="ECO:0000313" key="3">
    <source>
        <dbReference type="Proteomes" id="UP000741863"/>
    </source>
</evidence>
<dbReference type="PANTHER" id="PTHR33169">
    <property type="entry name" value="PADR-FAMILY TRANSCRIPTIONAL REGULATOR"/>
    <property type="match status" value="1"/>
</dbReference>
<dbReference type="PANTHER" id="PTHR33169:SF13">
    <property type="entry name" value="PADR-FAMILY TRANSCRIPTIONAL REGULATOR"/>
    <property type="match status" value="1"/>
</dbReference>
<dbReference type="GO" id="GO:0003677">
    <property type="term" value="F:DNA binding"/>
    <property type="evidence" value="ECO:0007669"/>
    <property type="project" value="UniProtKB-KW"/>
</dbReference>
<sequence>MVKKGKFSEPSLLILISLAEKSRHGYAIMEDIQSNYDINLGPGTLYGAISRLEKAGYIRVLESEDRKKPYKLTKEGSVYLTQQIEELQKIATLGSKRLGLI</sequence>
<organism evidence="2 3">
    <name type="scientific">Geomicrobium sediminis</name>
    <dbReference type="NCBI Taxonomy" id="1347788"/>
    <lineage>
        <taxon>Bacteria</taxon>
        <taxon>Bacillati</taxon>
        <taxon>Bacillota</taxon>
        <taxon>Bacilli</taxon>
        <taxon>Bacillales</taxon>
        <taxon>Geomicrobium</taxon>
    </lineage>
</organism>
<gene>
    <name evidence="2" type="ORF">JOD17_000058</name>
</gene>
<dbReference type="InterPro" id="IPR036390">
    <property type="entry name" value="WH_DNA-bd_sf"/>
</dbReference>
<dbReference type="InterPro" id="IPR052509">
    <property type="entry name" value="Metal_resp_DNA-bind_regulator"/>
</dbReference>
<feature type="domain" description="Transcription regulator PadR N-terminal" evidence="1">
    <location>
        <begin position="14"/>
        <end position="81"/>
    </location>
</feature>
<reference evidence="2 3" key="1">
    <citation type="submission" date="2021-01" db="EMBL/GenBank/DDBJ databases">
        <title>Genomic Encyclopedia of Type Strains, Phase IV (KMG-IV): sequencing the most valuable type-strain genomes for metagenomic binning, comparative biology and taxonomic classification.</title>
        <authorList>
            <person name="Goeker M."/>
        </authorList>
    </citation>
    <scope>NUCLEOTIDE SEQUENCE [LARGE SCALE GENOMIC DNA]</scope>
    <source>
        <strain evidence="2 3">DSM 25540</strain>
    </source>
</reference>
<dbReference type="InterPro" id="IPR005149">
    <property type="entry name" value="Tscrpt_reg_PadR_N"/>
</dbReference>
<accession>A0ABS2P6D6</accession>